<gene>
    <name evidence="3" type="ORF">AWZ03_001529</name>
</gene>
<reference evidence="3 4" key="1">
    <citation type="journal article" date="2019" name="J. Hered.">
        <title>An Improved Genome Assembly for Drosophila navojoa, the Basal Species in the mojavensis Cluster.</title>
        <authorList>
            <person name="Vanderlinde T."/>
            <person name="Dupim E.G."/>
            <person name="Nazario-Yepiz N.O."/>
            <person name="Carvalho A.B."/>
        </authorList>
    </citation>
    <scope>NUCLEOTIDE SEQUENCE [LARGE SCALE GENOMIC DNA]</scope>
    <source>
        <strain evidence="3">Navoj_Jal97</strain>
        <tissue evidence="3">Whole organism</tissue>
    </source>
</reference>
<evidence type="ECO:0000256" key="1">
    <source>
        <dbReference type="SAM" id="Coils"/>
    </source>
</evidence>
<dbReference type="OMA" id="ELCGWRS"/>
<dbReference type="OrthoDB" id="7869059at2759"/>
<dbReference type="AlphaFoldDB" id="A0A484BTX8"/>
<feature type="compositionally biased region" description="Polar residues" evidence="2">
    <location>
        <begin position="117"/>
        <end position="131"/>
    </location>
</feature>
<evidence type="ECO:0000313" key="3">
    <source>
        <dbReference type="EMBL" id="TDG52248.1"/>
    </source>
</evidence>
<name>A0A484BTX8_DRONA</name>
<proteinExistence type="predicted"/>
<dbReference type="Proteomes" id="UP000295192">
    <property type="component" value="Unassembled WGS sequence"/>
</dbReference>
<accession>A0A484BTX8</accession>
<evidence type="ECO:0000256" key="2">
    <source>
        <dbReference type="SAM" id="MobiDB-lite"/>
    </source>
</evidence>
<feature type="region of interest" description="Disordered" evidence="2">
    <location>
        <begin position="88"/>
        <end position="131"/>
    </location>
</feature>
<dbReference type="EMBL" id="LSRL02000005">
    <property type="protein sequence ID" value="TDG52248.1"/>
    <property type="molecule type" value="Genomic_DNA"/>
</dbReference>
<feature type="coiled-coil region" evidence="1">
    <location>
        <begin position="17"/>
        <end position="51"/>
    </location>
</feature>
<sequence length="195" mass="22454">MLLAENAELAASLEVKEHHLCSEKTKAEQQIAQLKENLNGADRELKRCQNHVYALTTINEMLIIGNEKRDEIIFEYKRKLQKYKNLSMSSDSDSLSRDSSFEQVEQKANKSLEERTGNSVEDQGLPHNTNASPIHLETYAEFRRNLCKVVEKSTDQDLCTLCGWRSSSEAELKLHLFEKHEMESLSLMLDKYCLD</sequence>
<comment type="caution">
    <text evidence="3">The sequence shown here is derived from an EMBL/GenBank/DDBJ whole genome shotgun (WGS) entry which is preliminary data.</text>
</comment>
<organism evidence="3 4">
    <name type="scientific">Drosophila navojoa</name>
    <name type="common">Fruit fly</name>
    <dbReference type="NCBI Taxonomy" id="7232"/>
    <lineage>
        <taxon>Eukaryota</taxon>
        <taxon>Metazoa</taxon>
        <taxon>Ecdysozoa</taxon>
        <taxon>Arthropoda</taxon>
        <taxon>Hexapoda</taxon>
        <taxon>Insecta</taxon>
        <taxon>Pterygota</taxon>
        <taxon>Neoptera</taxon>
        <taxon>Endopterygota</taxon>
        <taxon>Diptera</taxon>
        <taxon>Brachycera</taxon>
        <taxon>Muscomorpha</taxon>
        <taxon>Ephydroidea</taxon>
        <taxon>Drosophilidae</taxon>
        <taxon>Drosophila</taxon>
    </lineage>
</organism>
<feature type="compositionally biased region" description="Basic and acidic residues" evidence="2">
    <location>
        <begin position="94"/>
        <end position="116"/>
    </location>
</feature>
<keyword evidence="1" id="KW-0175">Coiled coil</keyword>
<keyword evidence="4" id="KW-1185">Reference proteome</keyword>
<evidence type="ECO:0000313" key="4">
    <source>
        <dbReference type="Proteomes" id="UP000295192"/>
    </source>
</evidence>
<protein>
    <submittedName>
        <fullName evidence="3">Uncharacterized protein</fullName>
    </submittedName>
</protein>